<dbReference type="PANTHER" id="PTHR34990:SF1">
    <property type="entry name" value="UDP-2,3-DIACYLGLUCOSAMINE HYDROLASE"/>
    <property type="match status" value="1"/>
</dbReference>
<dbReference type="GO" id="GO:0009245">
    <property type="term" value="P:lipid A biosynthetic process"/>
    <property type="evidence" value="ECO:0007669"/>
    <property type="project" value="UniProtKB-UniRule"/>
</dbReference>
<evidence type="ECO:0000256" key="4">
    <source>
        <dbReference type="ARBA" id="ARBA00022556"/>
    </source>
</evidence>
<feature type="binding site" evidence="10">
    <location>
        <position position="122"/>
    </location>
    <ligand>
        <name>substrate</name>
    </ligand>
</feature>
<dbReference type="EC" id="3.6.1.54" evidence="10"/>
<reference evidence="12 13" key="1">
    <citation type="journal article" date="2014" name="Genome Announc.">
        <title>Draft Genome Sequence of the Agar-Degrading Bacterium Catenovulum sp. Strain DS-2, Isolated from Intestines of Haliotis diversicolor.</title>
        <authorList>
            <person name="Shan D."/>
            <person name="Li X."/>
            <person name="Gu Z."/>
            <person name="Wei G."/>
            <person name="Gao Z."/>
            <person name="Shao Z."/>
        </authorList>
    </citation>
    <scope>NUCLEOTIDE SEQUENCE [LARGE SCALE GENOMIC DNA]</scope>
    <source>
        <strain evidence="12 13">DS-2</strain>
    </source>
</reference>
<evidence type="ECO:0000256" key="9">
    <source>
        <dbReference type="ARBA" id="ARBA00023211"/>
    </source>
</evidence>
<dbReference type="UniPathway" id="UPA00359">
    <property type="reaction ID" value="UER00480"/>
</dbReference>
<evidence type="ECO:0000256" key="3">
    <source>
        <dbReference type="ARBA" id="ARBA00022519"/>
    </source>
</evidence>
<dbReference type="Pfam" id="PF00149">
    <property type="entry name" value="Metallophos"/>
    <property type="match status" value="1"/>
</dbReference>
<dbReference type="PANTHER" id="PTHR34990">
    <property type="entry name" value="UDP-2,3-DIACYLGLUCOSAMINE HYDROLASE-RELATED"/>
    <property type="match status" value="1"/>
</dbReference>
<evidence type="ECO:0000313" key="12">
    <source>
        <dbReference type="EMBL" id="EWH09553.1"/>
    </source>
</evidence>
<keyword evidence="3 10" id="KW-0997">Cell inner membrane</keyword>
<dbReference type="InterPro" id="IPR010138">
    <property type="entry name" value="UDP-diacylglucosamine_Hdrlase"/>
</dbReference>
<evidence type="ECO:0000256" key="7">
    <source>
        <dbReference type="ARBA" id="ARBA00023098"/>
    </source>
</evidence>
<feature type="binding site" evidence="10">
    <location>
        <position position="160"/>
    </location>
    <ligand>
        <name>substrate</name>
    </ligand>
</feature>
<dbReference type="NCBIfam" id="TIGR01854">
    <property type="entry name" value="lipid_A_lpxH"/>
    <property type="match status" value="1"/>
</dbReference>
<dbReference type="PATRIC" id="fig|1328313.3.peg.2452"/>
<keyword evidence="9 10" id="KW-0464">Manganese</keyword>
<protein>
    <recommendedName>
        <fullName evidence="10">UDP-2,3-diacylglucosamine hydrolase</fullName>
        <ecNumber evidence="10">3.6.1.54</ecNumber>
    </recommendedName>
    <alternativeName>
        <fullName evidence="10">UDP-2,3-diacylglucosamine diphosphatase</fullName>
    </alternativeName>
</protein>
<evidence type="ECO:0000256" key="8">
    <source>
        <dbReference type="ARBA" id="ARBA00023136"/>
    </source>
</evidence>
<feature type="domain" description="Calcineurin-like phosphoesterase" evidence="11">
    <location>
        <begin position="1"/>
        <end position="200"/>
    </location>
</feature>
<keyword evidence="1 10" id="KW-1003">Cell membrane</keyword>
<dbReference type="InterPro" id="IPR029052">
    <property type="entry name" value="Metallo-depent_PP-like"/>
</dbReference>
<dbReference type="InterPro" id="IPR004843">
    <property type="entry name" value="Calcineurin-like_PHP"/>
</dbReference>
<feature type="binding site" evidence="10">
    <location>
        <position position="41"/>
    </location>
    <ligand>
        <name>Mn(2+)</name>
        <dbReference type="ChEBI" id="CHEBI:29035"/>
        <label>2</label>
    </ligand>
</feature>
<dbReference type="CDD" id="cd07398">
    <property type="entry name" value="MPP_YbbF-LpxH"/>
    <property type="match status" value="1"/>
</dbReference>
<evidence type="ECO:0000256" key="2">
    <source>
        <dbReference type="ARBA" id="ARBA00022516"/>
    </source>
</evidence>
<keyword evidence="7 10" id="KW-0443">Lipid metabolism</keyword>
<keyword evidence="5 10" id="KW-0479">Metal-binding</keyword>
<feature type="binding site" evidence="10">
    <location>
        <begin position="79"/>
        <end position="80"/>
    </location>
    <ligand>
        <name>substrate</name>
    </ligand>
</feature>
<evidence type="ECO:0000313" key="13">
    <source>
        <dbReference type="Proteomes" id="UP000019276"/>
    </source>
</evidence>
<feature type="binding site" evidence="10">
    <location>
        <position position="10"/>
    </location>
    <ligand>
        <name>Mn(2+)</name>
        <dbReference type="ChEBI" id="CHEBI:29035"/>
        <label>1</label>
    </ligand>
</feature>
<feature type="binding site" evidence="10">
    <location>
        <position position="196"/>
    </location>
    <ligand>
        <name>substrate</name>
    </ligand>
</feature>
<keyword evidence="6 10" id="KW-0378">Hydrolase</keyword>
<dbReference type="RefSeq" id="WP_035015048.1">
    <property type="nucleotide sequence ID" value="NZ_ARZY01000022.1"/>
</dbReference>
<evidence type="ECO:0000256" key="6">
    <source>
        <dbReference type="ARBA" id="ARBA00022801"/>
    </source>
</evidence>
<comment type="caution">
    <text evidence="10">Lacks conserved residue(s) required for the propagation of feature annotation.</text>
</comment>
<dbReference type="EMBL" id="ARZY01000022">
    <property type="protein sequence ID" value="EWH09553.1"/>
    <property type="molecule type" value="Genomic_DNA"/>
</dbReference>
<evidence type="ECO:0000259" key="11">
    <source>
        <dbReference type="Pfam" id="PF00149"/>
    </source>
</evidence>
<proteinExistence type="inferred from homology"/>
<name>W7QNP6_9ALTE</name>
<sequence>MSVFFIADLHLSESRPDITQAFLDFIQSLSEQTTALYILGDFFEYWVGDDDPSSWLLPIKSALKNTSHNICPIYFIHGNRDFLIGQRFARETGVMLLEEPSVIELNNQRVVILHGDSLCTQDEGYQKFRKIVRNKFVQFVFLCLPLKMRFNIFAKGREQSKHKQQQVMDMQILDVTQTAVSQLMDAYQVDLMIHGHTHRPNIHRNARRLHRGTRIVLGDWYTQGSVLEVNQDGFLLNSFPLVTS</sequence>
<accession>W7QNP6</accession>
<feature type="binding site" evidence="10">
    <location>
        <position position="198"/>
    </location>
    <ligand>
        <name>Mn(2+)</name>
        <dbReference type="ChEBI" id="CHEBI:29035"/>
        <label>1</label>
    </ligand>
</feature>
<keyword evidence="4 10" id="KW-0441">Lipid A biosynthesis</keyword>
<keyword evidence="2 10" id="KW-0444">Lipid biosynthesis</keyword>
<feature type="binding site" evidence="10">
    <location>
        <position position="79"/>
    </location>
    <ligand>
        <name>Mn(2+)</name>
        <dbReference type="ChEBI" id="CHEBI:29035"/>
        <label>2</label>
    </ligand>
</feature>
<dbReference type="Proteomes" id="UP000019276">
    <property type="component" value="Unassembled WGS sequence"/>
</dbReference>
<evidence type="ECO:0000256" key="10">
    <source>
        <dbReference type="HAMAP-Rule" id="MF_00575"/>
    </source>
</evidence>
<keyword evidence="13" id="KW-1185">Reference proteome</keyword>
<feature type="binding site" evidence="10">
    <location>
        <position position="164"/>
    </location>
    <ligand>
        <name>substrate</name>
    </ligand>
</feature>
<comment type="pathway">
    <text evidence="10">Glycolipid biosynthesis; lipid IV(A) biosynthesis; lipid IV(A) from (3R)-3-hydroxytetradecanoyl-[acyl-carrier-protein] and UDP-N-acetyl-alpha-D-glucosamine: step 4/6.</text>
</comment>
<feature type="binding site" evidence="10">
    <location>
        <position position="196"/>
    </location>
    <ligand>
        <name>Mn(2+)</name>
        <dbReference type="ChEBI" id="CHEBI:29035"/>
        <label>2</label>
    </ligand>
</feature>
<feature type="binding site" evidence="10">
    <location>
        <position position="8"/>
    </location>
    <ligand>
        <name>Mn(2+)</name>
        <dbReference type="ChEBI" id="CHEBI:29035"/>
        <label>1</label>
    </ligand>
</feature>
<comment type="similarity">
    <text evidence="10">Belongs to the LpxH family.</text>
</comment>
<comment type="caution">
    <text evidence="12">The sequence shown here is derived from an EMBL/GenBank/DDBJ whole genome shotgun (WGS) entry which is preliminary data.</text>
</comment>
<feature type="binding site" evidence="10">
    <location>
        <position position="41"/>
    </location>
    <ligand>
        <name>Mn(2+)</name>
        <dbReference type="ChEBI" id="CHEBI:29035"/>
        <label>1</label>
    </ligand>
</feature>
<dbReference type="eggNOG" id="COG2908">
    <property type="taxonomic scope" value="Bacteria"/>
</dbReference>
<dbReference type="OrthoDB" id="9783283at2"/>
<evidence type="ECO:0000256" key="1">
    <source>
        <dbReference type="ARBA" id="ARBA00022475"/>
    </source>
</evidence>
<comment type="cofactor">
    <cofactor evidence="10">
        <name>Mn(2+)</name>
        <dbReference type="ChEBI" id="CHEBI:29035"/>
    </cofactor>
    <text evidence="10">Binds 2 Mn(2+) ions per subunit in a binuclear metal center.</text>
</comment>
<dbReference type="GO" id="GO:0030145">
    <property type="term" value="F:manganese ion binding"/>
    <property type="evidence" value="ECO:0007669"/>
    <property type="project" value="UniProtKB-UniRule"/>
</dbReference>
<dbReference type="STRING" id="1328313.DS2_11998"/>
<comment type="subcellular location">
    <subcellularLocation>
        <location evidence="10">Cell inner membrane</location>
        <topology evidence="10">Peripheral membrane protein</topology>
        <orientation evidence="10">Cytoplasmic side</orientation>
    </subcellularLocation>
</comment>
<feature type="binding site" evidence="10">
    <location>
        <position position="114"/>
    </location>
    <ligand>
        <name>Mn(2+)</name>
        <dbReference type="ChEBI" id="CHEBI:29035"/>
        <label>2</label>
    </ligand>
</feature>
<dbReference type="GO" id="GO:0005737">
    <property type="term" value="C:cytoplasm"/>
    <property type="evidence" value="ECO:0007669"/>
    <property type="project" value="InterPro"/>
</dbReference>
<evidence type="ECO:0000256" key="5">
    <source>
        <dbReference type="ARBA" id="ARBA00022723"/>
    </source>
</evidence>
<gene>
    <name evidence="10" type="primary">lpxH</name>
    <name evidence="12" type="ORF">DS2_11998</name>
</gene>
<dbReference type="AlphaFoldDB" id="W7QNP6"/>
<dbReference type="NCBIfam" id="NF003743">
    <property type="entry name" value="PRK05340.1"/>
    <property type="match status" value="1"/>
</dbReference>
<dbReference type="Gene3D" id="3.60.21.10">
    <property type="match status" value="1"/>
</dbReference>
<organism evidence="12 13">
    <name type="scientific">Catenovulum agarivorans DS-2</name>
    <dbReference type="NCBI Taxonomy" id="1328313"/>
    <lineage>
        <taxon>Bacteria</taxon>
        <taxon>Pseudomonadati</taxon>
        <taxon>Pseudomonadota</taxon>
        <taxon>Gammaproteobacteria</taxon>
        <taxon>Alteromonadales</taxon>
        <taxon>Alteromonadaceae</taxon>
        <taxon>Catenovulum</taxon>
    </lineage>
</organism>
<dbReference type="GO" id="GO:0019897">
    <property type="term" value="C:extrinsic component of plasma membrane"/>
    <property type="evidence" value="ECO:0007669"/>
    <property type="project" value="UniProtKB-UniRule"/>
</dbReference>
<dbReference type="GO" id="GO:0008758">
    <property type="term" value="F:UDP-2,3-diacylglucosamine hydrolase activity"/>
    <property type="evidence" value="ECO:0007669"/>
    <property type="project" value="UniProtKB-UniRule"/>
</dbReference>
<dbReference type="HAMAP" id="MF_00575">
    <property type="entry name" value="LpxH"/>
    <property type="match status" value="1"/>
</dbReference>
<keyword evidence="8 10" id="KW-0472">Membrane</keyword>
<comment type="catalytic activity">
    <reaction evidence="10">
        <text>UDP-2-N,3-O-bis[(3R)-3-hydroxytetradecanoyl]-alpha-D-glucosamine + H2O = 2-N,3-O-bis[(3R)-3-hydroxytetradecanoyl]-alpha-D-glucosaminyl 1-phosphate + UMP + 2 H(+)</text>
        <dbReference type="Rhea" id="RHEA:25213"/>
        <dbReference type="ChEBI" id="CHEBI:15377"/>
        <dbReference type="ChEBI" id="CHEBI:15378"/>
        <dbReference type="ChEBI" id="CHEBI:57865"/>
        <dbReference type="ChEBI" id="CHEBI:57957"/>
        <dbReference type="ChEBI" id="CHEBI:78847"/>
        <dbReference type="EC" id="3.6.1.54"/>
    </reaction>
</comment>
<dbReference type="SUPFAM" id="SSF56300">
    <property type="entry name" value="Metallo-dependent phosphatases"/>
    <property type="match status" value="1"/>
</dbReference>
<comment type="function">
    <text evidence="10">Hydrolyzes the pyrophosphate bond of UDP-2,3-diacylglucosamine to yield 2,3-diacylglucosamine 1-phosphate (lipid X) and UMP by catalyzing the attack of water at the alpha-P atom. Involved in the biosynthesis of lipid A, a phosphorylated glycolipid that anchors the lipopolysaccharide to the outer membrane of the cell.</text>
</comment>
<dbReference type="InterPro" id="IPR043461">
    <property type="entry name" value="LpxH-like"/>
</dbReference>